<protein>
    <submittedName>
        <fullName evidence="3">Uncharacterized protein</fullName>
    </submittedName>
</protein>
<evidence type="ECO:0000256" key="2">
    <source>
        <dbReference type="SAM" id="Phobius"/>
    </source>
</evidence>
<evidence type="ECO:0000313" key="4">
    <source>
        <dbReference type="Proteomes" id="UP000807469"/>
    </source>
</evidence>
<keyword evidence="2" id="KW-0812">Transmembrane</keyword>
<dbReference type="AlphaFoldDB" id="A0A9P6D3F1"/>
<keyword evidence="4" id="KW-1185">Reference proteome</keyword>
<dbReference type="EMBL" id="MU155177">
    <property type="protein sequence ID" value="KAF9481553.1"/>
    <property type="molecule type" value="Genomic_DNA"/>
</dbReference>
<evidence type="ECO:0000256" key="1">
    <source>
        <dbReference type="SAM" id="MobiDB-lite"/>
    </source>
</evidence>
<dbReference type="OrthoDB" id="10562463at2759"/>
<comment type="caution">
    <text evidence="3">The sequence shown here is derived from an EMBL/GenBank/DDBJ whole genome shotgun (WGS) entry which is preliminary data.</text>
</comment>
<sequence length="114" mass="12554">MSSTSVIAGRDTMLAGRALCDASNPDCKDHSTFVKVQVIYIIVATAVFLLGSALSIFLIVRQRRKWRQQREKMGGIVVVPENAPTYDPSVGRPSQNVWAEDAHHPPPPPTYSHV</sequence>
<organism evidence="3 4">
    <name type="scientific">Pholiota conissans</name>
    <dbReference type="NCBI Taxonomy" id="109636"/>
    <lineage>
        <taxon>Eukaryota</taxon>
        <taxon>Fungi</taxon>
        <taxon>Dikarya</taxon>
        <taxon>Basidiomycota</taxon>
        <taxon>Agaricomycotina</taxon>
        <taxon>Agaricomycetes</taxon>
        <taxon>Agaricomycetidae</taxon>
        <taxon>Agaricales</taxon>
        <taxon>Agaricineae</taxon>
        <taxon>Strophariaceae</taxon>
        <taxon>Pholiota</taxon>
    </lineage>
</organism>
<keyword evidence="2" id="KW-0472">Membrane</keyword>
<proteinExistence type="predicted"/>
<reference evidence="3" key="1">
    <citation type="submission" date="2020-11" db="EMBL/GenBank/DDBJ databases">
        <authorList>
            <consortium name="DOE Joint Genome Institute"/>
            <person name="Ahrendt S."/>
            <person name="Riley R."/>
            <person name="Andreopoulos W."/>
            <person name="Labutti K."/>
            <person name="Pangilinan J."/>
            <person name="Ruiz-Duenas F.J."/>
            <person name="Barrasa J.M."/>
            <person name="Sanchez-Garcia M."/>
            <person name="Camarero S."/>
            <person name="Miyauchi S."/>
            <person name="Serrano A."/>
            <person name="Linde D."/>
            <person name="Babiker R."/>
            <person name="Drula E."/>
            <person name="Ayuso-Fernandez I."/>
            <person name="Pacheco R."/>
            <person name="Padilla G."/>
            <person name="Ferreira P."/>
            <person name="Barriuso J."/>
            <person name="Kellner H."/>
            <person name="Castanera R."/>
            <person name="Alfaro M."/>
            <person name="Ramirez L."/>
            <person name="Pisabarro A.G."/>
            <person name="Kuo A."/>
            <person name="Tritt A."/>
            <person name="Lipzen A."/>
            <person name="He G."/>
            <person name="Yan M."/>
            <person name="Ng V."/>
            <person name="Cullen D."/>
            <person name="Martin F."/>
            <person name="Rosso M.-N."/>
            <person name="Henrissat B."/>
            <person name="Hibbett D."/>
            <person name="Martinez A.T."/>
            <person name="Grigoriev I.V."/>
        </authorList>
    </citation>
    <scope>NUCLEOTIDE SEQUENCE</scope>
    <source>
        <strain evidence="3">CIRM-BRFM 674</strain>
    </source>
</reference>
<feature type="compositionally biased region" description="Pro residues" evidence="1">
    <location>
        <begin position="105"/>
        <end position="114"/>
    </location>
</feature>
<gene>
    <name evidence="3" type="ORF">BDN70DRAFT_991829</name>
</gene>
<accession>A0A9P6D3F1</accession>
<evidence type="ECO:0000313" key="3">
    <source>
        <dbReference type="EMBL" id="KAF9481553.1"/>
    </source>
</evidence>
<dbReference type="Proteomes" id="UP000807469">
    <property type="component" value="Unassembled WGS sequence"/>
</dbReference>
<feature type="transmembrane region" description="Helical" evidence="2">
    <location>
        <begin position="38"/>
        <end position="60"/>
    </location>
</feature>
<keyword evidence="2" id="KW-1133">Transmembrane helix</keyword>
<feature type="region of interest" description="Disordered" evidence="1">
    <location>
        <begin position="85"/>
        <end position="114"/>
    </location>
</feature>
<name>A0A9P6D3F1_9AGAR</name>